<keyword evidence="1" id="KW-0812">Transmembrane</keyword>
<dbReference type="AlphaFoldDB" id="A0AAD9HKL2"/>
<reference evidence="2" key="1">
    <citation type="submission" date="2021-06" db="EMBL/GenBank/DDBJ databases">
        <title>Comparative genomics, transcriptomics and evolutionary studies reveal genomic signatures of adaptation to plant cell wall in hemibiotrophic fungi.</title>
        <authorList>
            <consortium name="DOE Joint Genome Institute"/>
            <person name="Baroncelli R."/>
            <person name="Diaz J.F."/>
            <person name="Benocci T."/>
            <person name="Peng M."/>
            <person name="Battaglia E."/>
            <person name="Haridas S."/>
            <person name="Andreopoulos W."/>
            <person name="Labutti K."/>
            <person name="Pangilinan J."/>
            <person name="Floch G.L."/>
            <person name="Makela M.R."/>
            <person name="Henrissat B."/>
            <person name="Grigoriev I.V."/>
            <person name="Crouch J.A."/>
            <person name="De Vries R.P."/>
            <person name="Sukno S.A."/>
            <person name="Thon M.R."/>
        </authorList>
    </citation>
    <scope>NUCLEOTIDE SEQUENCE</scope>
    <source>
        <strain evidence="2">MAFF235873</strain>
    </source>
</reference>
<keyword evidence="1" id="KW-1133">Transmembrane helix</keyword>
<dbReference type="Proteomes" id="UP001232148">
    <property type="component" value="Unassembled WGS sequence"/>
</dbReference>
<feature type="transmembrane region" description="Helical" evidence="1">
    <location>
        <begin position="114"/>
        <end position="140"/>
    </location>
</feature>
<proteinExistence type="predicted"/>
<keyword evidence="1" id="KW-0472">Membrane</keyword>
<dbReference type="EMBL" id="MU842860">
    <property type="protein sequence ID" value="KAK2029737.1"/>
    <property type="molecule type" value="Genomic_DNA"/>
</dbReference>
<evidence type="ECO:0000313" key="3">
    <source>
        <dbReference type="Proteomes" id="UP001232148"/>
    </source>
</evidence>
<name>A0AAD9HKL2_9PEZI</name>
<evidence type="ECO:0000256" key="1">
    <source>
        <dbReference type="SAM" id="Phobius"/>
    </source>
</evidence>
<sequence>MALICCLYMGHSHTHASRGASMCEKHGVFPVSAVYSLRVLLTLKKAALLLKELGVVKLTLGLAGVISLYKVKYKEKASIGSLKLDRHLVIRLVKSNLITAFSLLLSKRLKLEKALYLVIVEILYLLKAKVVIVVPLAYLLKI</sequence>
<organism evidence="2 3">
    <name type="scientific">Colletotrichum zoysiae</name>
    <dbReference type="NCBI Taxonomy" id="1216348"/>
    <lineage>
        <taxon>Eukaryota</taxon>
        <taxon>Fungi</taxon>
        <taxon>Dikarya</taxon>
        <taxon>Ascomycota</taxon>
        <taxon>Pezizomycotina</taxon>
        <taxon>Sordariomycetes</taxon>
        <taxon>Hypocreomycetidae</taxon>
        <taxon>Glomerellales</taxon>
        <taxon>Glomerellaceae</taxon>
        <taxon>Colletotrichum</taxon>
        <taxon>Colletotrichum graminicola species complex</taxon>
    </lineage>
</organism>
<keyword evidence="3" id="KW-1185">Reference proteome</keyword>
<protein>
    <submittedName>
        <fullName evidence="2">Uncharacterized protein</fullName>
    </submittedName>
</protein>
<comment type="caution">
    <text evidence="2">The sequence shown here is derived from an EMBL/GenBank/DDBJ whole genome shotgun (WGS) entry which is preliminary data.</text>
</comment>
<evidence type="ECO:0000313" key="2">
    <source>
        <dbReference type="EMBL" id="KAK2029737.1"/>
    </source>
</evidence>
<accession>A0AAD9HKL2</accession>
<gene>
    <name evidence="2" type="ORF">LX32DRAFT_652127</name>
</gene>